<sequence length="474" mass="51733">MHILKKSVIAIALAIPAFAMAQSAQEVKAELDAMKTKIKQLESMMEAMNAKSAEAAATEAEKRAEFNRMKIKTEAMEDQIEVAGFKGFRISGFIDPTYIYNQRQNTASVVFMKNFSDVNGTGTHTSQRASYAYDNAFFGTAALRFEKEMEGGTKWLLELMPHKSYGDGGGYNLGSLVNQATVSIPVDGLNNRFLAGQFGSFPGYEYQLPAGLQAKKTITNGLLFDFTEPSFFTGFGYEHLEGKWDMKALVGNPNNGRVTDRRSPALHWRVDYAKGEFNGWGASGLHGKTSGNTSINYLETDAYFIRGDWTLQGQLESGQIKNGAFNGGDARWTGLSTLAAYKFTPRVEGIARFDYIKNSANGGGVPSITFGSGCRAQDLDADPSGAKPMASSCGDYRNGFGPGIDNVTGLINDPNKGANRYALTFGLNFILTPNAVLKFELRRDGASENTFYDVNSKTYKKDNLMFGASTVVSF</sequence>
<dbReference type="Proteomes" id="UP000654304">
    <property type="component" value="Unassembled WGS sequence"/>
</dbReference>
<evidence type="ECO:0000256" key="1">
    <source>
        <dbReference type="SAM" id="Coils"/>
    </source>
</evidence>
<reference evidence="3 4" key="1">
    <citation type="submission" date="2020-08" db="EMBL/GenBank/DDBJ databases">
        <title>Novel species isolated from subtropical streams in China.</title>
        <authorList>
            <person name="Lu H."/>
        </authorList>
    </citation>
    <scope>NUCLEOTIDE SEQUENCE [LARGE SCALE GENOMIC DNA]</scope>
    <source>
        <strain evidence="3 4">CY22W</strain>
    </source>
</reference>
<dbReference type="EMBL" id="JACOGD010000001">
    <property type="protein sequence ID" value="MBC3930389.1"/>
    <property type="molecule type" value="Genomic_DNA"/>
</dbReference>
<keyword evidence="1" id="KW-0175">Coiled coil</keyword>
<gene>
    <name evidence="3" type="ORF">H8K43_01795</name>
</gene>
<feature type="signal peptide" evidence="2">
    <location>
        <begin position="1"/>
        <end position="21"/>
    </location>
</feature>
<name>A0ABR7A0F2_9BURK</name>
<dbReference type="Pfam" id="PF07642">
    <property type="entry name" value="BBP2"/>
    <property type="match status" value="1"/>
</dbReference>
<keyword evidence="2" id="KW-0732">Signal</keyword>
<evidence type="ECO:0000313" key="4">
    <source>
        <dbReference type="Proteomes" id="UP000654304"/>
    </source>
</evidence>
<accession>A0ABR7A0F2</accession>
<feature type="chain" id="PRO_5047209334" evidence="2">
    <location>
        <begin position="22"/>
        <end position="474"/>
    </location>
</feature>
<proteinExistence type="predicted"/>
<organism evidence="3 4">
    <name type="scientific">Undibacterium curvum</name>
    <dbReference type="NCBI Taxonomy" id="2762294"/>
    <lineage>
        <taxon>Bacteria</taxon>
        <taxon>Pseudomonadati</taxon>
        <taxon>Pseudomonadota</taxon>
        <taxon>Betaproteobacteria</taxon>
        <taxon>Burkholderiales</taxon>
        <taxon>Oxalobacteraceae</taxon>
        <taxon>Undibacterium</taxon>
    </lineage>
</organism>
<protein>
    <submittedName>
        <fullName evidence="3">DUF3138 family protein</fullName>
    </submittedName>
</protein>
<evidence type="ECO:0000313" key="3">
    <source>
        <dbReference type="EMBL" id="MBC3930389.1"/>
    </source>
</evidence>
<dbReference type="SUPFAM" id="SSF56935">
    <property type="entry name" value="Porins"/>
    <property type="match status" value="1"/>
</dbReference>
<dbReference type="RefSeq" id="WP_186902267.1">
    <property type="nucleotide sequence ID" value="NZ_JACOGD010000001.1"/>
</dbReference>
<keyword evidence="4" id="KW-1185">Reference proteome</keyword>
<comment type="caution">
    <text evidence="3">The sequence shown here is derived from an EMBL/GenBank/DDBJ whole genome shotgun (WGS) entry which is preliminary data.</text>
</comment>
<evidence type="ECO:0000256" key="2">
    <source>
        <dbReference type="SAM" id="SignalP"/>
    </source>
</evidence>
<dbReference type="InterPro" id="IPR011486">
    <property type="entry name" value="BBP2"/>
</dbReference>
<feature type="coiled-coil region" evidence="1">
    <location>
        <begin position="24"/>
        <end position="61"/>
    </location>
</feature>